<dbReference type="Proteomes" id="UP000002051">
    <property type="component" value="Chromosome 2"/>
</dbReference>
<proteinExistence type="predicted"/>
<evidence type="ECO:0000313" key="8">
    <source>
        <dbReference type="EMBL" id="AES66205.2"/>
    </source>
</evidence>
<feature type="domain" description="FCP1 homology" evidence="7">
    <location>
        <begin position="1"/>
        <end position="115"/>
    </location>
</feature>
<dbReference type="eggNOG" id="KOG0323">
    <property type="taxonomic scope" value="Eukaryota"/>
</dbReference>
<accession>G7IGW5</accession>
<organism evidence="8 10">
    <name type="scientific">Medicago truncatula</name>
    <name type="common">Barrel medic</name>
    <name type="synonym">Medicago tribuloides</name>
    <dbReference type="NCBI Taxonomy" id="3880"/>
    <lineage>
        <taxon>Eukaryota</taxon>
        <taxon>Viridiplantae</taxon>
        <taxon>Streptophyta</taxon>
        <taxon>Embryophyta</taxon>
        <taxon>Tracheophyta</taxon>
        <taxon>Spermatophyta</taxon>
        <taxon>Magnoliopsida</taxon>
        <taxon>eudicotyledons</taxon>
        <taxon>Gunneridae</taxon>
        <taxon>Pentapetalae</taxon>
        <taxon>rosids</taxon>
        <taxon>fabids</taxon>
        <taxon>Fabales</taxon>
        <taxon>Fabaceae</taxon>
        <taxon>Papilionoideae</taxon>
        <taxon>50 kb inversion clade</taxon>
        <taxon>NPAAA clade</taxon>
        <taxon>Hologalegina</taxon>
        <taxon>IRL clade</taxon>
        <taxon>Trifolieae</taxon>
        <taxon>Medicago</taxon>
    </lineage>
</organism>
<dbReference type="SMART" id="SM00577">
    <property type="entry name" value="CPDc"/>
    <property type="match status" value="1"/>
</dbReference>
<dbReference type="GO" id="GO:0008420">
    <property type="term" value="F:RNA polymerase II CTD heptapeptide repeat phosphatase activity"/>
    <property type="evidence" value="ECO:0000318"/>
    <property type="project" value="GO_Central"/>
</dbReference>
<dbReference type="Pfam" id="PF00533">
    <property type="entry name" value="BRCT"/>
    <property type="match status" value="1"/>
</dbReference>
<accession>A0A0C3V4B5</accession>
<evidence type="ECO:0000256" key="4">
    <source>
        <dbReference type="ARBA" id="ARBA00023242"/>
    </source>
</evidence>
<reference evidence="8 10" key="2">
    <citation type="journal article" date="2014" name="BMC Genomics">
        <title>An improved genome release (version Mt4.0) for the model legume Medicago truncatula.</title>
        <authorList>
            <person name="Tang H."/>
            <person name="Krishnakumar V."/>
            <person name="Bidwell S."/>
            <person name="Rosen B."/>
            <person name="Chan A."/>
            <person name="Zhou S."/>
            <person name="Gentzbittel L."/>
            <person name="Childs K.L."/>
            <person name="Yandell M."/>
            <person name="Gundlach H."/>
            <person name="Mayer K.F."/>
            <person name="Schwartz D.C."/>
            <person name="Town C.D."/>
        </authorList>
    </citation>
    <scope>GENOME REANNOTATION</scope>
    <source>
        <strain evidence="9 10">cv. Jemalong A17</strain>
    </source>
</reference>
<protein>
    <recommendedName>
        <fullName evidence="2">protein-serine/threonine phosphatase</fullName>
        <ecNumber evidence="2">3.1.3.16</ecNumber>
    </recommendedName>
</protein>
<dbReference type="HOGENOM" id="CLU_1557569_0_0_1"/>
<dbReference type="GO" id="GO:0005634">
    <property type="term" value="C:nucleus"/>
    <property type="evidence" value="ECO:0007669"/>
    <property type="project" value="UniProtKB-SubCell"/>
</dbReference>
<name>G7IGW5_MEDTR</name>
<evidence type="ECO:0000256" key="5">
    <source>
        <dbReference type="ARBA" id="ARBA00047761"/>
    </source>
</evidence>
<evidence type="ECO:0000259" key="7">
    <source>
        <dbReference type="PROSITE" id="PS50969"/>
    </source>
</evidence>
<dbReference type="InterPro" id="IPR004274">
    <property type="entry name" value="FCP1_dom"/>
</dbReference>
<dbReference type="PANTHER" id="PTHR23081:SF36">
    <property type="entry name" value="RNA POLYMERASE II SUBUNIT A C-TERMINAL DOMAIN PHOSPHATASE"/>
    <property type="match status" value="1"/>
</dbReference>
<sequence length="172" mass="20007">MNKLRPFVRTFLKEASEVFEMYIYTMGIRQYSLEMAKLLDPQVEYFKDKVWQKHKDNLTTFSIKVARKLTSISNSESAKTDQLKFFDVYLIRLRYFDNVISLLQSIHVFHVLSSLRGEVLSGCVIVFSCAFHGHDLRKLRKIAERLGATHLTELRPTVTHVVANAFVTKESM</sequence>
<evidence type="ECO:0000256" key="6">
    <source>
        <dbReference type="ARBA" id="ARBA00048336"/>
    </source>
</evidence>
<dbReference type="Gene3D" id="3.40.50.1000">
    <property type="entry name" value="HAD superfamily/HAD-like"/>
    <property type="match status" value="1"/>
</dbReference>
<dbReference type="EMBL" id="CM001218">
    <property type="protein sequence ID" value="AES66205.2"/>
    <property type="molecule type" value="Genomic_DNA"/>
</dbReference>
<dbReference type="EnsemblPlants" id="AES66205">
    <property type="protein sequence ID" value="AES66205"/>
    <property type="gene ID" value="MTR_2g064110"/>
</dbReference>
<dbReference type="Gene3D" id="3.40.50.10190">
    <property type="entry name" value="BRCT domain"/>
    <property type="match status" value="1"/>
</dbReference>
<reference evidence="8 10" key="1">
    <citation type="journal article" date="2011" name="Nature">
        <title>The Medicago genome provides insight into the evolution of rhizobial symbioses.</title>
        <authorList>
            <person name="Young N.D."/>
            <person name="Debelle F."/>
            <person name="Oldroyd G.E."/>
            <person name="Geurts R."/>
            <person name="Cannon S.B."/>
            <person name="Udvardi M.K."/>
            <person name="Benedito V.A."/>
            <person name="Mayer K.F."/>
            <person name="Gouzy J."/>
            <person name="Schoof H."/>
            <person name="Van de Peer Y."/>
            <person name="Proost S."/>
            <person name="Cook D.R."/>
            <person name="Meyers B.C."/>
            <person name="Spannagl M."/>
            <person name="Cheung F."/>
            <person name="De Mita S."/>
            <person name="Krishnakumar V."/>
            <person name="Gundlach H."/>
            <person name="Zhou S."/>
            <person name="Mudge J."/>
            <person name="Bharti A.K."/>
            <person name="Murray J.D."/>
            <person name="Naoumkina M.A."/>
            <person name="Rosen B."/>
            <person name="Silverstein K.A."/>
            <person name="Tang H."/>
            <person name="Rombauts S."/>
            <person name="Zhao P.X."/>
            <person name="Zhou P."/>
            <person name="Barbe V."/>
            <person name="Bardou P."/>
            <person name="Bechner M."/>
            <person name="Bellec A."/>
            <person name="Berger A."/>
            <person name="Berges H."/>
            <person name="Bidwell S."/>
            <person name="Bisseling T."/>
            <person name="Choisne N."/>
            <person name="Couloux A."/>
            <person name="Denny R."/>
            <person name="Deshpande S."/>
            <person name="Dai X."/>
            <person name="Doyle J.J."/>
            <person name="Dudez A.M."/>
            <person name="Farmer A.D."/>
            <person name="Fouteau S."/>
            <person name="Franken C."/>
            <person name="Gibelin C."/>
            <person name="Gish J."/>
            <person name="Goldstein S."/>
            <person name="Gonzalez A.J."/>
            <person name="Green P.J."/>
            <person name="Hallab A."/>
            <person name="Hartog M."/>
            <person name="Hua A."/>
            <person name="Humphray S.J."/>
            <person name="Jeong D.H."/>
            <person name="Jing Y."/>
            <person name="Jocker A."/>
            <person name="Kenton S.M."/>
            <person name="Kim D.J."/>
            <person name="Klee K."/>
            <person name="Lai H."/>
            <person name="Lang C."/>
            <person name="Lin S."/>
            <person name="Macmil S.L."/>
            <person name="Magdelenat G."/>
            <person name="Matthews L."/>
            <person name="McCorrison J."/>
            <person name="Monaghan E.L."/>
            <person name="Mun J.H."/>
            <person name="Najar F.Z."/>
            <person name="Nicholson C."/>
            <person name="Noirot C."/>
            <person name="O'Bleness M."/>
            <person name="Paule C.R."/>
            <person name="Poulain J."/>
            <person name="Prion F."/>
            <person name="Qin B."/>
            <person name="Qu C."/>
            <person name="Retzel E.F."/>
            <person name="Riddle C."/>
            <person name="Sallet E."/>
            <person name="Samain S."/>
            <person name="Samson N."/>
            <person name="Sanders I."/>
            <person name="Saurat O."/>
            <person name="Scarpelli C."/>
            <person name="Schiex T."/>
            <person name="Segurens B."/>
            <person name="Severin A.J."/>
            <person name="Sherrier D.J."/>
            <person name="Shi R."/>
            <person name="Sims S."/>
            <person name="Singer S.R."/>
            <person name="Sinharoy S."/>
            <person name="Sterck L."/>
            <person name="Viollet A."/>
            <person name="Wang B.B."/>
            <person name="Wang K."/>
            <person name="Wang M."/>
            <person name="Wang X."/>
            <person name="Warfsmann J."/>
            <person name="Weissenbach J."/>
            <person name="White D.D."/>
            <person name="White J.D."/>
            <person name="Wiley G.B."/>
            <person name="Wincker P."/>
            <person name="Xing Y."/>
            <person name="Yang L."/>
            <person name="Yao Z."/>
            <person name="Ying F."/>
            <person name="Zhai J."/>
            <person name="Zhou L."/>
            <person name="Zuber A."/>
            <person name="Denarie J."/>
            <person name="Dixon R.A."/>
            <person name="May G.D."/>
            <person name="Schwartz D.C."/>
            <person name="Rogers J."/>
            <person name="Quetier F."/>
            <person name="Town C.D."/>
            <person name="Roe B.A."/>
        </authorList>
    </citation>
    <scope>NUCLEOTIDE SEQUENCE [LARGE SCALE GENOMIC DNA]</scope>
    <source>
        <strain evidence="8">A17</strain>
        <strain evidence="9 10">cv. Jemalong A17</strain>
    </source>
</reference>
<dbReference type="InterPro" id="IPR023214">
    <property type="entry name" value="HAD_sf"/>
</dbReference>
<evidence type="ECO:0000313" key="10">
    <source>
        <dbReference type="Proteomes" id="UP000002051"/>
    </source>
</evidence>
<evidence type="ECO:0000313" key="9">
    <source>
        <dbReference type="EnsemblPlants" id="AES66205"/>
    </source>
</evidence>
<keyword evidence="10" id="KW-1185">Reference proteome</keyword>
<dbReference type="STRING" id="3880.G7IGW5"/>
<comment type="subcellular location">
    <subcellularLocation>
        <location evidence="1">Nucleus</location>
    </subcellularLocation>
</comment>
<keyword evidence="4" id="KW-0539">Nucleus</keyword>
<dbReference type="InterPro" id="IPR001357">
    <property type="entry name" value="BRCT_dom"/>
</dbReference>
<dbReference type="SUPFAM" id="SSF52113">
    <property type="entry name" value="BRCT domain"/>
    <property type="match status" value="1"/>
</dbReference>
<reference evidence="9" key="3">
    <citation type="submission" date="2015-04" db="UniProtKB">
        <authorList>
            <consortium name="EnsemblPlants"/>
        </authorList>
    </citation>
    <scope>IDENTIFICATION</scope>
    <source>
        <strain evidence="9">cv. Jemalong A17</strain>
    </source>
</reference>
<evidence type="ECO:0000256" key="2">
    <source>
        <dbReference type="ARBA" id="ARBA00013081"/>
    </source>
</evidence>
<comment type="catalytic activity">
    <reaction evidence="6">
        <text>O-phospho-L-threonyl-[protein] + H2O = L-threonyl-[protein] + phosphate</text>
        <dbReference type="Rhea" id="RHEA:47004"/>
        <dbReference type="Rhea" id="RHEA-COMP:11060"/>
        <dbReference type="Rhea" id="RHEA-COMP:11605"/>
        <dbReference type="ChEBI" id="CHEBI:15377"/>
        <dbReference type="ChEBI" id="CHEBI:30013"/>
        <dbReference type="ChEBI" id="CHEBI:43474"/>
        <dbReference type="ChEBI" id="CHEBI:61977"/>
        <dbReference type="EC" id="3.1.3.16"/>
    </reaction>
</comment>
<dbReference type="InterPro" id="IPR039189">
    <property type="entry name" value="Fcp1"/>
</dbReference>
<dbReference type="SUPFAM" id="SSF56784">
    <property type="entry name" value="HAD-like"/>
    <property type="match status" value="1"/>
</dbReference>
<dbReference type="Pfam" id="PF03031">
    <property type="entry name" value="NIF"/>
    <property type="match status" value="1"/>
</dbReference>
<comment type="catalytic activity">
    <reaction evidence="5">
        <text>O-phospho-L-seryl-[protein] + H2O = L-seryl-[protein] + phosphate</text>
        <dbReference type="Rhea" id="RHEA:20629"/>
        <dbReference type="Rhea" id="RHEA-COMP:9863"/>
        <dbReference type="Rhea" id="RHEA-COMP:11604"/>
        <dbReference type="ChEBI" id="CHEBI:15377"/>
        <dbReference type="ChEBI" id="CHEBI:29999"/>
        <dbReference type="ChEBI" id="CHEBI:43474"/>
        <dbReference type="ChEBI" id="CHEBI:83421"/>
        <dbReference type="EC" id="3.1.3.16"/>
    </reaction>
</comment>
<dbReference type="AlphaFoldDB" id="G7IGW5"/>
<gene>
    <name evidence="8" type="ordered locus">MTR_2g064110</name>
</gene>
<keyword evidence="3" id="KW-0378">Hydrolase</keyword>
<dbReference type="InterPro" id="IPR036412">
    <property type="entry name" value="HAD-like_sf"/>
</dbReference>
<dbReference type="PANTHER" id="PTHR23081">
    <property type="entry name" value="RNA POLYMERASE II CTD PHOSPHATASE"/>
    <property type="match status" value="1"/>
</dbReference>
<dbReference type="PaxDb" id="3880-AES66205"/>
<evidence type="ECO:0000256" key="1">
    <source>
        <dbReference type="ARBA" id="ARBA00004123"/>
    </source>
</evidence>
<dbReference type="PROSITE" id="PS50969">
    <property type="entry name" value="FCP1"/>
    <property type="match status" value="1"/>
</dbReference>
<dbReference type="InterPro" id="IPR036420">
    <property type="entry name" value="BRCT_dom_sf"/>
</dbReference>
<evidence type="ECO:0000256" key="3">
    <source>
        <dbReference type="ARBA" id="ARBA00022801"/>
    </source>
</evidence>
<dbReference type="EC" id="3.1.3.16" evidence="2"/>